<evidence type="ECO:0000313" key="2">
    <source>
        <dbReference type="EMBL" id="KAA8522182.1"/>
    </source>
</evidence>
<feature type="region of interest" description="Disordered" evidence="1">
    <location>
        <begin position="290"/>
        <end position="352"/>
    </location>
</feature>
<evidence type="ECO:0000313" key="3">
    <source>
        <dbReference type="Proteomes" id="UP000325577"/>
    </source>
</evidence>
<proteinExistence type="predicted"/>
<protein>
    <submittedName>
        <fullName evidence="2">Uncharacterized protein</fullName>
    </submittedName>
</protein>
<gene>
    <name evidence="2" type="ORF">F0562_012855</name>
</gene>
<feature type="compositionally biased region" description="Polar residues" evidence="1">
    <location>
        <begin position="8"/>
        <end position="33"/>
    </location>
</feature>
<dbReference type="EMBL" id="CM018048">
    <property type="protein sequence ID" value="KAA8522182.1"/>
    <property type="molecule type" value="Genomic_DNA"/>
</dbReference>
<feature type="compositionally biased region" description="Basic and acidic residues" evidence="1">
    <location>
        <begin position="179"/>
        <end position="193"/>
    </location>
</feature>
<feature type="compositionally biased region" description="Acidic residues" evidence="1">
    <location>
        <begin position="73"/>
        <end position="87"/>
    </location>
</feature>
<name>A0A5J4ZXP0_9ASTE</name>
<feature type="region of interest" description="Disordered" evidence="1">
    <location>
        <begin position="52"/>
        <end position="95"/>
    </location>
</feature>
<dbReference type="OrthoDB" id="1847229at2759"/>
<sequence>MAKHSDLKNSNFSLLNASDSQVSGTPDSLSLSQEPPDIRNWFSSYVYESPELNAGDDFEGCGSFRGRDCEKEGSDEEDNNKEDEENLGEFRRLGERDELVSDEKLASDGFVNGKNSEGDKKCAIKVLDSSDSLSLSSEPPDIKNWFLSYVYESPALDTSDFGVSDFKESEPGGGAFNADKSRKEKEKKLRTGRRDELVGGEKIALNGFVKCNGSVEDNQCGHQYVYKGSHGADRSKNSSVLRKISEQILEGKRTQNHDICPTKDVEKSSFNGDDFTEKLEGKFSQEVSHGSLDIHNNSGNNGGKSPRKSLHRRDSTEISSEAKGQTKDAGIQPPGKNGFISTRKSRSRVNDENSLKRSFESMKNRLTISPAGDKDANLRRKVLSERTNFQQTDALEIAGKWQCPQMSKPNLGPTLKQLRLEQWVHRL</sequence>
<keyword evidence="3" id="KW-1185">Reference proteome</keyword>
<feature type="region of interest" description="Disordered" evidence="1">
    <location>
        <begin position="162"/>
        <end position="193"/>
    </location>
</feature>
<accession>A0A5J4ZXP0</accession>
<evidence type="ECO:0000256" key="1">
    <source>
        <dbReference type="SAM" id="MobiDB-lite"/>
    </source>
</evidence>
<reference evidence="2 3" key="1">
    <citation type="submission" date="2019-09" db="EMBL/GenBank/DDBJ databases">
        <title>A chromosome-level genome assembly of the Chinese tupelo Nyssa sinensis.</title>
        <authorList>
            <person name="Yang X."/>
            <person name="Kang M."/>
            <person name="Yang Y."/>
            <person name="Xiong H."/>
            <person name="Wang M."/>
            <person name="Zhang Z."/>
            <person name="Wang Z."/>
            <person name="Wu H."/>
            <person name="Ma T."/>
            <person name="Liu J."/>
            <person name="Xi Z."/>
        </authorList>
    </citation>
    <scope>NUCLEOTIDE SEQUENCE [LARGE SCALE GENOMIC DNA]</scope>
    <source>
        <strain evidence="2">J267</strain>
        <tissue evidence="2">Leaf</tissue>
    </source>
</reference>
<dbReference type="PANTHER" id="PTHR36368">
    <property type="entry name" value="ATP-DEPENDENT CASEINOLYTIC PROTEASE/CROTONASE FAMILY PROTEIN"/>
    <property type="match status" value="1"/>
</dbReference>
<dbReference type="PANTHER" id="PTHR36368:SF1">
    <property type="entry name" value="ATP-DEPENDENT CASEINOLYTIC PROTEASE_CROTONASE FAMILY PROTEIN"/>
    <property type="match status" value="1"/>
</dbReference>
<dbReference type="Proteomes" id="UP000325577">
    <property type="component" value="Linkage Group LG5"/>
</dbReference>
<dbReference type="AlphaFoldDB" id="A0A5J4ZXP0"/>
<feature type="region of interest" description="Disordered" evidence="1">
    <location>
        <begin position="1"/>
        <end position="36"/>
    </location>
</feature>
<organism evidence="2 3">
    <name type="scientific">Nyssa sinensis</name>
    <dbReference type="NCBI Taxonomy" id="561372"/>
    <lineage>
        <taxon>Eukaryota</taxon>
        <taxon>Viridiplantae</taxon>
        <taxon>Streptophyta</taxon>
        <taxon>Embryophyta</taxon>
        <taxon>Tracheophyta</taxon>
        <taxon>Spermatophyta</taxon>
        <taxon>Magnoliopsida</taxon>
        <taxon>eudicotyledons</taxon>
        <taxon>Gunneridae</taxon>
        <taxon>Pentapetalae</taxon>
        <taxon>asterids</taxon>
        <taxon>Cornales</taxon>
        <taxon>Nyssaceae</taxon>
        <taxon>Nyssa</taxon>
    </lineage>
</organism>